<name>A0ABQ7JE01_9APIC</name>
<gene>
    <name evidence="6" type="ORF">IE077_004173</name>
</gene>
<dbReference type="Gene3D" id="3.40.50.300">
    <property type="entry name" value="P-loop containing nucleotide triphosphate hydrolases"/>
    <property type="match status" value="1"/>
</dbReference>
<evidence type="ECO:0000313" key="6">
    <source>
        <dbReference type="EMBL" id="KAF8822234.1"/>
    </source>
</evidence>
<dbReference type="InterPro" id="IPR047088">
    <property type="entry name" value="ORC5_C"/>
</dbReference>
<comment type="caution">
    <text evidence="6">The sequence shown here is derived from an EMBL/GenBank/DDBJ whole genome shotgun (WGS) entry which is preliminary data.</text>
</comment>
<evidence type="ECO:0008006" key="8">
    <source>
        <dbReference type="Google" id="ProtNLM"/>
    </source>
</evidence>
<reference evidence="6 7" key="1">
    <citation type="journal article" date="2020" name="bioRxiv">
        <title>Metabolic contributions of an alphaproteobacterial endosymbiont in the apicomplexan Cardiosporidium cionae.</title>
        <authorList>
            <person name="Hunter E.S."/>
            <person name="Paight C.J."/>
            <person name="Lane C.E."/>
        </authorList>
    </citation>
    <scope>NUCLEOTIDE SEQUENCE [LARGE SCALE GENOMIC DNA]</scope>
    <source>
        <strain evidence="6">ESH_2018</strain>
    </source>
</reference>
<evidence type="ECO:0000259" key="4">
    <source>
        <dbReference type="Pfam" id="PF13191"/>
    </source>
</evidence>
<dbReference type="Pfam" id="PF14630">
    <property type="entry name" value="ORC5_C"/>
    <property type="match status" value="1"/>
</dbReference>
<protein>
    <recommendedName>
        <fullName evidence="8">Origin recognition complex subunit 5</fullName>
    </recommendedName>
</protein>
<keyword evidence="2" id="KW-0547">Nucleotide-binding</keyword>
<organism evidence="6 7">
    <name type="scientific">Cardiosporidium cionae</name>
    <dbReference type="NCBI Taxonomy" id="476202"/>
    <lineage>
        <taxon>Eukaryota</taxon>
        <taxon>Sar</taxon>
        <taxon>Alveolata</taxon>
        <taxon>Apicomplexa</taxon>
        <taxon>Aconoidasida</taxon>
        <taxon>Nephromycida</taxon>
        <taxon>Cardiosporidium</taxon>
    </lineage>
</organism>
<dbReference type="InterPro" id="IPR020796">
    <property type="entry name" value="ORC5"/>
</dbReference>
<evidence type="ECO:0000256" key="2">
    <source>
        <dbReference type="ARBA" id="ARBA00022741"/>
    </source>
</evidence>
<dbReference type="PANTHER" id="PTHR12705:SF0">
    <property type="entry name" value="ORIGIN RECOGNITION COMPLEX SUBUNIT 5"/>
    <property type="match status" value="1"/>
</dbReference>
<dbReference type="PANTHER" id="PTHR12705">
    <property type="entry name" value="ORIGIN RECOGNITION COMPLEX SUBUNIT 5"/>
    <property type="match status" value="1"/>
</dbReference>
<dbReference type="InterPro" id="IPR041664">
    <property type="entry name" value="AAA_16"/>
</dbReference>
<evidence type="ECO:0000256" key="1">
    <source>
        <dbReference type="ARBA" id="ARBA00006269"/>
    </source>
</evidence>
<sequence>MRLVVALFNSFSQLRHPVPILQLVGPPGMGKTSLIKDFLSFTGSAWAYADCAVTTFGQSSIDNEVLYKILLNGLYAEIRREWEEDLEVAKDAPKWNLKSENLMSKNRKNKRQIKFKVFEKMGCIQIVEASCPSALNRAVVIVIDNARDLMENHMQLLCALLRHKEYFSNVDFDLSKPCKRGIPVEVFPGDLSAFCIEFDAYNQESCRKIFSGLFSELAMDGLNTVLPAGTALTLSDHGEYTLRIALQNAAVSPTSSTPSTIKEVLFTETELASYWNKYVNEFVNICYAESKGNFNEMLFLCRQMWTVFMQPFLQGEVSGNHSKHPLLRFYRLPLVGCISLVSYRKLNTSLETVLELRQVPCDSLGTMESNLKKLQYSIGRHFKIALSNYGSHFISDLRDTTFLKTMPLHSQRKSAGNTLILSYNTQRISGKYLENAPLTGLDRVELPFIGRILVVAAALASFNNPNSDSSIMEQSMVSIPAKRRRKIPNGHRKILTPKPFTFIRWLALSDCLAYLVTNYGLEINSLLYEQITSLVRLRLITPWNTAEKFMGTSRSLTMQPIAAKFSELQYMNEFGEPFNSSSAASNIQKRIASSDQLFHLIDPFIKLFCQLPLEMVREMAKNLRNVKLDELLQL</sequence>
<evidence type="ECO:0000259" key="5">
    <source>
        <dbReference type="Pfam" id="PF14630"/>
    </source>
</evidence>
<proteinExistence type="inferred from homology"/>
<comment type="similarity">
    <text evidence="1">Belongs to the ORC5 family.</text>
</comment>
<dbReference type="Proteomes" id="UP000823046">
    <property type="component" value="Unassembled WGS sequence"/>
</dbReference>
<keyword evidence="3" id="KW-0067">ATP-binding</keyword>
<dbReference type="Pfam" id="PF13191">
    <property type="entry name" value="AAA_16"/>
    <property type="match status" value="1"/>
</dbReference>
<evidence type="ECO:0000313" key="7">
    <source>
        <dbReference type="Proteomes" id="UP000823046"/>
    </source>
</evidence>
<feature type="domain" description="Origin recognition complex subunit 5 C-terminal" evidence="5">
    <location>
        <begin position="446"/>
        <end position="623"/>
    </location>
</feature>
<keyword evidence="7" id="KW-1185">Reference proteome</keyword>
<accession>A0ABQ7JE01</accession>
<feature type="domain" description="Orc1-like AAA ATPase" evidence="4">
    <location>
        <begin position="6"/>
        <end position="166"/>
    </location>
</feature>
<dbReference type="SUPFAM" id="SSF52540">
    <property type="entry name" value="P-loop containing nucleoside triphosphate hydrolases"/>
    <property type="match status" value="1"/>
</dbReference>
<evidence type="ECO:0000256" key="3">
    <source>
        <dbReference type="ARBA" id="ARBA00022840"/>
    </source>
</evidence>
<dbReference type="EMBL" id="JADAQX010000071">
    <property type="protein sequence ID" value="KAF8822234.1"/>
    <property type="molecule type" value="Genomic_DNA"/>
</dbReference>
<dbReference type="InterPro" id="IPR027417">
    <property type="entry name" value="P-loop_NTPase"/>
</dbReference>